<dbReference type="KEGG" id="fli:Fleli_2389"/>
<dbReference type="eggNOG" id="COG1974">
    <property type="taxonomic scope" value="Bacteria"/>
</dbReference>
<organism evidence="1 2">
    <name type="scientific">Bernardetia litoralis (strain ATCC 23117 / DSM 6794 / NBRC 15988 / NCIMB 1366 / Fx l1 / Sio-4)</name>
    <name type="common">Flexibacter litoralis</name>
    <dbReference type="NCBI Taxonomy" id="880071"/>
    <lineage>
        <taxon>Bacteria</taxon>
        <taxon>Pseudomonadati</taxon>
        <taxon>Bacteroidota</taxon>
        <taxon>Cytophagia</taxon>
        <taxon>Cytophagales</taxon>
        <taxon>Bernardetiaceae</taxon>
        <taxon>Bernardetia</taxon>
    </lineage>
</organism>
<evidence type="ECO:0000313" key="1">
    <source>
        <dbReference type="EMBL" id="AFM04758.1"/>
    </source>
</evidence>
<reference evidence="2" key="1">
    <citation type="submission" date="2012-06" db="EMBL/GenBank/DDBJ databases">
        <title>The complete genome of Flexibacter litoralis DSM 6794.</title>
        <authorList>
            <person name="Lucas S."/>
            <person name="Copeland A."/>
            <person name="Lapidus A."/>
            <person name="Glavina del Rio T."/>
            <person name="Dalin E."/>
            <person name="Tice H."/>
            <person name="Bruce D."/>
            <person name="Goodwin L."/>
            <person name="Pitluck S."/>
            <person name="Peters L."/>
            <person name="Ovchinnikova G."/>
            <person name="Lu M."/>
            <person name="Kyrpides N."/>
            <person name="Mavromatis K."/>
            <person name="Ivanova N."/>
            <person name="Brettin T."/>
            <person name="Detter J.C."/>
            <person name="Han C."/>
            <person name="Larimer F."/>
            <person name="Land M."/>
            <person name="Hauser L."/>
            <person name="Markowitz V."/>
            <person name="Cheng J.-F."/>
            <person name="Hugenholtz P."/>
            <person name="Woyke T."/>
            <person name="Wu D."/>
            <person name="Spring S."/>
            <person name="Lang E."/>
            <person name="Kopitz M."/>
            <person name="Brambilla E."/>
            <person name="Klenk H.-P."/>
            <person name="Eisen J.A."/>
        </authorList>
    </citation>
    <scope>NUCLEOTIDE SEQUENCE [LARGE SCALE GENOMIC DNA]</scope>
    <source>
        <strain evidence="2">ATCC 23117 / DSM 6794 / NBRC 15988 / NCIMB 1366 / Sio-4</strain>
    </source>
</reference>
<dbReference type="HOGENOM" id="CLU_165417_0_0_10"/>
<dbReference type="RefSeq" id="WP_014798195.1">
    <property type="nucleotide sequence ID" value="NC_018018.1"/>
</dbReference>
<sequence length="96" mass="10947">MRNYKLEKLQNGEIFVTSEKGNSMTPLIKSGQKHKLAPVKWEYCNKKDIVYCKVKGNFYTHLVKAKNDDKGLLIGNNKGGTNGWTKQVYGRVIEVL</sequence>
<proteinExistence type="predicted"/>
<dbReference type="AlphaFoldDB" id="I4ALC3"/>
<accession>I4ALC3</accession>
<keyword evidence="2" id="KW-1185">Reference proteome</keyword>
<evidence type="ECO:0000313" key="2">
    <source>
        <dbReference type="Proteomes" id="UP000006054"/>
    </source>
</evidence>
<dbReference type="Proteomes" id="UP000006054">
    <property type="component" value="Chromosome"/>
</dbReference>
<gene>
    <name evidence="1" type="ordered locus">Fleli_2389</name>
</gene>
<name>I4ALC3_BERLS</name>
<evidence type="ECO:0008006" key="3">
    <source>
        <dbReference type="Google" id="ProtNLM"/>
    </source>
</evidence>
<dbReference type="STRING" id="880071.Fleli_2389"/>
<dbReference type="OrthoDB" id="8448202at2"/>
<protein>
    <recommendedName>
        <fullName evidence="3">Phage repressor protein</fullName>
    </recommendedName>
</protein>
<dbReference type="EMBL" id="CP003345">
    <property type="protein sequence ID" value="AFM04758.1"/>
    <property type="molecule type" value="Genomic_DNA"/>
</dbReference>